<dbReference type="EMBL" id="CAAE01014620">
    <property type="protein sequence ID" value="CAG00959.1"/>
    <property type="molecule type" value="Genomic_DNA"/>
</dbReference>
<dbReference type="KEGG" id="tng:GSTEN00019559G001"/>
<dbReference type="PROSITE" id="PS00338">
    <property type="entry name" value="SOMATOTROPIN_2"/>
    <property type="match status" value="1"/>
</dbReference>
<protein>
    <submittedName>
        <fullName evidence="9">(spotted green pufferfish) hypothetical protein</fullName>
    </submittedName>
</protein>
<proteinExistence type="inferred from homology"/>
<dbReference type="OrthoDB" id="9945472at2759"/>
<dbReference type="GO" id="GO:0048513">
    <property type="term" value="P:animal organ development"/>
    <property type="evidence" value="ECO:0007669"/>
    <property type="project" value="TreeGrafter"/>
</dbReference>
<accession>Q4SEH3</accession>
<dbReference type="GO" id="GO:0046427">
    <property type="term" value="P:positive regulation of receptor signaling pathway via JAK-STAT"/>
    <property type="evidence" value="ECO:0007669"/>
    <property type="project" value="TreeGrafter"/>
</dbReference>
<gene>
    <name evidence="9" type="ORF">GSTENG00019559001</name>
</gene>
<evidence type="ECO:0000256" key="4">
    <source>
        <dbReference type="ARBA" id="ARBA00022702"/>
    </source>
</evidence>
<evidence type="ECO:0000256" key="6">
    <source>
        <dbReference type="ARBA" id="ARBA00023157"/>
    </source>
</evidence>
<dbReference type="GO" id="GO:0045927">
    <property type="term" value="P:positive regulation of growth"/>
    <property type="evidence" value="ECO:0007669"/>
    <property type="project" value="TreeGrafter"/>
</dbReference>
<evidence type="ECO:0000313" key="9">
    <source>
        <dbReference type="EMBL" id="CAG00959.1"/>
    </source>
</evidence>
<dbReference type="InterPro" id="IPR001400">
    <property type="entry name" value="Somatotropin/Prolactin"/>
</dbReference>
<reference evidence="9" key="1">
    <citation type="journal article" date="2004" name="Nature">
        <title>Genome duplication in the teleost fish Tetraodon nigroviridis reveals the early vertebrate proto-karyotype.</title>
        <authorList>
            <person name="Jaillon O."/>
            <person name="Aury J.-M."/>
            <person name="Brunet F."/>
            <person name="Petit J.-L."/>
            <person name="Stange-Thomann N."/>
            <person name="Mauceli E."/>
            <person name="Bouneau L."/>
            <person name="Fischer C."/>
            <person name="Ozouf-Costaz C."/>
            <person name="Bernot A."/>
            <person name="Nicaud S."/>
            <person name="Jaffe D."/>
            <person name="Fisher S."/>
            <person name="Lutfalla G."/>
            <person name="Dossat C."/>
            <person name="Segurens B."/>
            <person name="Dasilva C."/>
            <person name="Salanoubat M."/>
            <person name="Levy M."/>
            <person name="Boudet N."/>
            <person name="Castellano S."/>
            <person name="Anthouard V."/>
            <person name="Jubin C."/>
            <person name="Castelli V."/>
            <person name="Katinka M."/>
            <person name="Vacherie B."/>
            <person name="Biemont C."/>
            <person name="Skalli Z."/>
            <person name="Cattolico L."/>
            <person name="Poulain J."/>
            <person name="De Berardinis V."/>
            <person name="Cruaud C."/>
            <person name="Duprat S."/>
            <person name="Brottier P."/>
            <person name="Coutanceau J.-P."/>
            <person name="Gouzy J."/>
            <person name="Parra G."/>
            <person name="Lardier G."/>
            <person name="Chapple C."/>
            <person name="McKernan K.J."/>
            <person name="McEwan P."/>
            <person name="Bosak S."/>
            <person name="Kellis M."/>
            <person name="Volff J.-N."/>
            <person name="Guigo R."/>
            <person name="Zody M.C."/>
            <person name="Mesirov J."/>
            <person name="Lindblad-Toh K."/>
            <person name="Birren B."/>
            <person name="Nusbaum C."/>
            <person name="Kahn D."/>
            <person name="Robinson-Rechavi M."/>
            <person name="Laudet V."/>
            <person name="Schachter V."/>
            <person name="Quetier F."/>
            <person name="Saurin W."/>
            <person name="Scarpelli C."/>
            <person name="Wincker P."/>
            <person name="Lander E.S."/>
            <person name="Weissenbach J."/>
            <person name="Roest Crollius H."/>
        </authorList>
    </citation>
    <scope>NUCLEOTIDE SEQUENCE [LARGE SCALE GENOMIC DNA]</scope>
</reference>
<evidence type="ECO:0000256" key="7">
    <source>
        <dbReference type="ARBA" id="ARBA00023180"/>
    </source>
</evidence>
<organism evidence="9">
    <name type="scientific">Tetraodon nigroviridis</name>
    <name type="common">Spotted green pufferfish</name>
    <name type="synonym">Chelonodon nigroviridis</name>
    <dbReference type="NCBI Taxonomy" id="99883"/>
    <lineage>
        <taxon>Eukaryota</taxon>
        <taxon>Metazoa</taxon>
        <taxon>Chordata</taxon>
        <taxon>Craniata</taxon>
        <taxon>Vertebrata</taxon>
        <taxon>Euteleostomi</taxon>
        <taxon>Actinopterygii</taxon>
        <taxon>Neopterygii</taxon>
        <taxon>Teleostei</taxon>
        <taxon>Neoteleostei</taxon>
        <taxon>Acanthomorphata</taxon>
        <taxon>Eupercaria</taxon>
        <taxon>Tetraodontiformes</taxon>
        <taxon>Tetradontoidea</taxon>
        <taxon>Tetraodontidae</taxon>
        <taxon>Tetraodon</taxon>
    </lineage>
</organism>
<dbReference type="Pfam" id="PF00103">
    <property type="entry name" value="Hormone_1"/>
    <property type="match status" value="1"/>
</dbReference>
<evidence type="ECO:0000256" key="2">
    <source>
        <dbReference type="ARBA" id="ARBA00008474"/>
    </source>
</evidence>
<sequence>MNGGFWLMTLWLTYGHWRRHVKNDLCHCGRAGMTVPPNPNKKEMRLQHEFIMSDHEDGCLIVVFMHAEKLLDRVIQHAELIYRVSEESCSLFDKWLLHSVLMLVQSWIKPLVHLQTTMVHYDDASDVLLNKIKWVLEKLISLEQGVVVLIKKLDILESIMNDHNLLSCFKKDAHKMEILLKLLKCRRNDICFLCLSYCFSNVARRTRLPGFPLNTAKGNTPTGCQDTLSVAGSLQAGCSECQVNWCLGFSCY</sequence>
<name>Q4SEH3_TETNG</name>
<dbReference type="Gene3D" id="1.20.1250.10">
    <property type="match status" value="1"/>
</dbReference>
<comment type="caution">
    <text evidence="9">The sequence shown here is derived from an EMBL/GenBank/DDBJ whole genome shotgun (WGS) entry which is preliminary data.</text>
</comment>
<comment type="subcellular location">
    <subcellularLocation>
        <location evidence="1 8">Secreted</location>
    </subcellularLocation>
</comment>
<dbReference type="PANTHER" id="PTHR11417:SF3">
    <property type="entry name" value="SOMATOLACTIN ALPHA ISOFORM X1-RELATED"/>
    <property type="match status" value="1"/>
</dbReference>
<dbReference type="GO" id="GO:0060396">
    <property type="term" value="P:growth hormone receptor signaling pathway"/>
    <property type="evidence" value="ECO:0007669"/>
    <property type="project" value="TreeGrafter"/>
</dbReference>
<evidence type="ECO:0000256" key="8">
    <source>
        <dbReference type="RuleBase" id="RU003618"/>
    </source>
</evidence>
<dbReference type="GO" id="GO:0031667">
    <property type="term" value="P:response to nutrient levels"/>
    <property type="evidence" value="ECO:0007669"/>
    <property type="project" value="TreeGrafter"/>
</dbReference>
<dbReference type="PANTHER" id="PTHR11417">
    <property type="entry name" value="SOMATOTROPIN,PROLACTIN"/>
    <property type="match status" value="1"/>
</dbReference>
<dbReference type="AlphaFoldDB" id="Q4SEH3"/>
<evidence type="ECO:0000256" key="1">
    <source>
        <dbReference type="ARBA" id="ARBA00004613"/>
    </source>
</evidence>
<keyword evidence="3" id="KW-0964">Secreted</keyword>
<keyword evidence="5" id="KW-0732">Signal</keyword>
<evidence type="ECO:0000256" key="5">
    <source>
        <dbReference type="ARBA" id="ARBA00022729"/>
    </source>
</evidence>
<dbReference type="GO" id="GO:0005615">
    <property type="term" value="C:extracellular space"/>
    <property type="evidence" value="ECO:0007669"/>
    <property type="project" value="TreeGrafter"/>
</dbReference>
<keyword evidence="7" id="KW-0325">Glycoprotein</keyword>
<dbReference type="InterPro" id="IPR009079">
    <property type="entry name" value="4_helix_cytokine-like_core"/>
</dbReference>
<keyword evidence="4 8" id="KW-0372">Hormone</keyword>
<dbReference type="GO" id="GO:0070186">
    <property type="term" value="F:growth hormone activity"/>
    <property type="evidence" value="ECO:0007669"/>
    <property type="project" value="TreeGrafter"/>
</dbReference>
<dbReference type="GO" id="GO:0005131">
    <property type="term" value="F:growth hormone receptor binding"/>
    <property type="evidence" value="ECO:0007669"/>
    <property type="project" value="TreeGrafter"/>
</dbReference>
<dbReference type="SUPFAM" id="SSF47266">
    <property type="entry name" value="4-helical cytokines"/>
    <property type="match status" value="1"/>
</dbReference>
<reference evidence="9" key="2">
    <citation type="submission" date="2004-02" db="EMBL/GenBank/DDBJ databases">
        <authorList>
            <consortium name="Genoscope"/>
            <consortium name="Whitehead Institute Centre for Genome Research"/>
        </authorList>
    </citation>
    <scope>NUCLEOTIDE SEQUENCE</scope>
</reference>
<evidence type="ECO:0000256" key="3">
    <source>
        <dbReference type="ARBA" id="ARBA00022525"/>
    </source>
</evidence>
<dbReference type="InterPro" id="IPR018116">
    <property type="entry name" value="Somatotropin_CS"/>
</dbReference>
<keyword evidence="6" id="KW-1015">Disulfide bond</keyword>
<dbReference type="PRINTS" id="PR00836">
    <property type="entry name" value="SOMATOTROPIN"/>
</dbReference>
<comment type="similarity">
    <text evidence="2 8">Belongs to the somatotropin/prolactin family.</text>
</comment>